<evidence type="ECO:0000256" key="11">
    <source>
        <dbReference type="HAMAP-Rule" id="MF_00123"/>
    </source>
</evidence>
<dbReference type="InterPro" id="IPR036695">
    <property type="entry name" value="Arg-tRNA-synth_N_sf"/>
</dbReference>
<evidence type="ECO:0000256" key="6">
    <source>
        <dbReference type="ARBA" id="ARBA00022741"/>
    </source>
</evidence>
<gene>
    <name evidence="11" type="primary">argS</name>
    <name evidence="16" type="ORF">SAMN05660835_01033</name>
</gene>
<feature type="transmembrane region" description="Helical" evidence="13">
    <location>
        <begin position="519"/>
        <end position="537"/>
    </location>
</feature>
<evidence type="ECO:0000256" key="3">
    <source>
        <dbReference type="ARBA" id="ARBA00011245"/>
    </source>
</evidence>
<dbReference type="PROSITE" id="PS00178">
    <property type="entry name" value="AA_TRNA_LIGASE_I"/>
    <property type="match status" value="1"/>
</dbReference>
<dbReference type="FunFam" id="1.10.730.10:FF:000006">
    <property type="entry name" value="Arginyl-tRNA synthetase 2, mitochondrial"/>
    <property type="match status" value="1"/>
</dbReference>
<evidence type="ECO:0000256" key="1">
    <source>
        <dbReference type="ARBA" id="ARBA00004496"/>
    </source>
</evidence>
<dbReference type="InterPro" id="IPR035684">
    <property type="entry name" value="ArgRS_core"/>
</dbReference>
<dbReference type="AlphaFoldDB" id="A0A1G6MNB7"/>
<evidence type="ECO:0000259" key="15">
    <source>
        <dbReference type="SMART" id="SM01016"/>
    </source>
</evidence>
<keyword evidence="17" id="KW-1185">Reference proteome</keyword>
<comment type="subcellular location">
    <subcellularLocation>
        <location evidence="1 11">Cytoplasm</location>
    </subcellularLocation>
</comment>
<keyword evidence="13" id="KW-1133">Transmembrane helix</keyword>
<feature type="domain" description="DALR anticodon binding" evidence="14">
    <location>
        <begin position="427"/>
        <end position="543"/>
    </location>
</feature>
<dbReference type="SUPFAM" id="SSF52374">
    <property type="entry name" value="Nucleotidylyl transferase"/>
    <property type="match status" value="1"/>
</dbReference>
<evidence type="ECO:0000256" key="9">
    <source>
        <dbReference type="ARBA" id="ARBA00023146"/>
    </source>
</evidence>
<dbReference type="NCBIfam" id="TIGR00456">
    <property type="entry name" value="argS"/>
    <property type="match status" value="1"/>
</dbReference>
<dbReference type="SUPFAM" id="SSF55190">
    <property type="entry name" value="Arginyl-tRNA synthetase (ArgRS), N-terminal 'additional' domain"/>
    <property type="match status" value="1"/>
</dbReference>
<keyword evidence="7 11" id="KW-0067">ATP-binding</keyword>
<evidence type="ECO:0000256" key="8">
    <source>
        <dbReference type="ARBA" id="ARBA00022917"/>
    </source>
</evidence>
<evidence type="ECO:0000256" key="5">
    <source>
        <dbReference type="ARBA" id="ARBA00022598"/>
    </source>
</evidence>
<dbReference type="SUPFAM" id="SSF47323">
    <property type="entry name" value="Anticodon-binding domain of a subclass of class I aminoacyl-tRNA synthetases"/>
    <property type="match status" value="1"/>
</dbReference>
<dbReference type="FunFam" id="3.40.50.620:FF:000062">
    <property type="entry name" value="Arginine--tRNA ligase"/>
    <property type="match status" value="1"/>
</dbReference>
<dbReference type="PRINTS" id="PR01038">
    <property type="entry name" value="TRNASYNTHARG"/>
</dbReference>
<sequence>MKFLIKPIIDKYLENKSYEYVNYSIDYPPEAVFGDYSTNLAMVLAKKIKQNPINIAQDFKAFCENSEFSNKFKIKIEKPGFINFFLTNETISKEFLTLSQKKELYFKLKDIPEKKIQIEFVSANPTGPLHIGHGRGAAIGDSLARILNFLGYNVVREYYINDAGYQMYMLGLSTFLRYKELLGQKIEFPQDAYQGEYIKDIARDLIKTYQDNLLSMDNAIDICLDKAKNTIMNDILHDMENFKVTFDVFFSESSLFQNNEVEHTIELLKSKGFTYEKDGALWLKTTQFNDDKDRVLIKQDGKYTYLSSDIAYHKNKFLKRGFDMVIDIWGSDHHGYVARLKAALEALGIDSQKLIVLLVQFVNLIQENNKISMSTRKATYIELKELINEIGTDAARFIFVSKSINSHLDIDISLLKKKSMDNPVYYIQYAHARIMSILEKSNCNNELDESMIKLLQETEEINLIKSLLQFKEYLHDSAKTLEPYLITKSLLMISEKLHQFYNKHKVIGENKDLSCARVGLIKTVAFVLALGLSLIGIQAKNKM</sequence>
<dbReference type="Gene3D" id="1.10.730.10">
    <property type="entry name" value="Isoleucyl-tRNA Synthetase, Domain 1"/>
    <property type="match status" value="1"/>
</dbReference>
<keyword evidence="8 11" id="KW-0648">Protein biosynthesis</keyword>
<keyword evidence="13" id="KW-0472">Membrane</keyword>
<feature type="domain" description="Arginyl tRNA synthetase N-terminal" evidence="15">
    <location>
        <begin position="3"/>
        <end position="86"/>
    </location>
</feature>
<comment type="subunit">
    <text evidence="3 11">Monomer.</text>
</comment>
<dbReference type="Pfam" id="PF00750">
    <property type="entry name" value="tRNA-synt_1d"/>
    <property type="match status" value="1"/>
</dbReference>
<dbReference type="InterPro" id="IPR008909">
    <property type="entry name" value="DALR_anticod-bd"/>
</dbReference>
<dbReference type="InterPro" id="IPR014729">
    <property type="entry name" value="Rossmann-like_a/b/a_fold"/>
</dbReference>
<dbReference type="Gene3D" id="3.30.1360.70">
    <property type="entry name" value="Arginyl tRNA synthetase N-terminal domain"/>
    <property type="match status" value="1"/>
</dbReference>
<dbReference type="HAMAP" id="MF_00123">
    <property type="entry name" value="Arg_tRNA_synth"/>
    <property type="match status" value="1"/>
</dbReference>
<comment type="similarity">
    <text evidence="2 11 12">Belongs to the class-I aminoacyl-tRNA synthetase family.</text>
</comment>
<evidence type="ECO:0000313" key="17">
    <source>
        <dbReference type="Proteomes" id="UP000199411"/>
    </source>
</evidence>
<dbReference type="InterPro" id="IPR001412">
    <property type="entry name" value="aa-tRNA-synth_I_CS"/>
</dbReference>
<evidence type="ECO:0000256" key="4">
    <source>
        <dbReference type="ARBA" id="ARBA00022490"/>
    </source>
</evidence>
<organism evidence="16 17">
    <name type="scientific">Desulfurella multipotens</name>
    <dbReference type="NCBI Taxonomy" id="79269"/>
    <lineage>
        <taxon>Bacteria</taxon>
        <taxon>Pseudomonadati</taxon>
        <taxon>Campylobacterota</taxon>
        <taxon>Desulfurellia</taxon>
        <taxon>Desulfurellales</taxon>
        <taxon>Desulfurellaceae</taxon>
        <taxon>Desulfurella</taxon>
    </lineage>
</organism>
<evidence type="ECO:0000256" key="10">
    <source>
        <dbReference type="ARBA" id="ARBA00049339"/>
    </source>
</evidence>
<keyword evidence="13" id="KW-0812">Transmembrane</keyword>
<dbReference type="Pfam" id="PF03485">
    <property type="entry name" value="Arg_tRNA_synt_N"/>
    <property type="match status" value="1"/>
</dbReference>
<protein>
    <recommendedName>
        <fullName evidence="11">Arginine--tRNA ligase</fullName>
        <ecNumber evidence="11">6.1.1.19</ecNumber>
    </recommendedName>
    <alternativeName>
        <fullName evidence="11">Arginyl-tRNA synthetase</fullName>
        <shortName evidence="11">ArgRS</shortName>
    </alternativeName>
</protein>
<dbReference type="PANTHER" id="PTHR11956:SF5">
    <property type="entry name" value="ARGININE--TRNA LIGASE, CYTOPLASMIC"/>
    <property type="match status" value="1"/>
</dbReference>
<dbReference type="Proteomes" id="UP000199411">
    <property type="component" value="Unassembled WGS sequence"/>
</dbReference>
<name>A0A1G6MNB7_9BACT</name>
<reference evidence="17" key="1">
    <citation type="submission" date="2016-10" db="EMBL/GenBank/DDBJ databases">
        <authorList>
            <person name="Varghese N."/>
            <person name="Submissions S."/>
        </authorList>
    </citation>
    <scope>NUCLEOTIDE SEQUENCE [LARGE SCALE GENOMIC DNA]</scope>
    <source>
        <strain evidence="17">DSM 8415</strain>
    </source>
</reference>
<dbReference type="SMART" id="SM01016">
    <property type="entry name" value="Arg_tRNA_synt_N"/>
    <property type="match status" value="1"/>
</dbReference>
<accession>A0A1G6MNB7</accession>
<evidence type="ECO:0000256" key="7">
    <source>
        <dbReference type="ARBA" id="ARBA00022840"/>
    </source>
</evidence>
<dbReference type="GO" id="GO:0005524">
    <property type="term" value="F:ATP binding"/>
    <property type="evidence" value="ECO:0007669"/>
    <property type="project" value="UniProtKB-UniRule"/>
</dbReference>
<dbReference type="EMBL" id="FMYU01000006">
    <property type="protein sequence ID" value="SDC56496.1"/>
    <property type="molecule type" value="Genomic_DNA"/>
</dbReference>
<dbReference type="OrthoDB" id="9803211at2"/>
<dbReference type="Pfam" id="PF05746">
    <property type="entry name" value="DALR_1"/>
    <property type="match status" value="1"/>
</dbReference>
<proteinExistence type="inferred from homology"/>
<dbReference type="InterPro" id="IPR001278">
    <property type="entry name" value="Arg-tRNA-ligase"/>
</dbReference>
<evidence type="ECO:0000259" key="14">
    <source>
        <dbReference type="SMART" id="SM00836"/>
    </source>
</evidence>
<evidence type="ECO:0000256" key="2">
    <source>
        <dbReference type="ARBA" id="ARBA00005594"/>
    </source>
</evidence>
<keyword evidence="6 11" id="KW-0547">Nucleotide-binding</keyword>
<dbReference type="InterPro" id="IPR009080">
    <property type="entry name" value="tRNAsynth_Ia_anticodon-bd"/>
</dbReference>
<dbReference type="CDD" id="cd00671">
    <property type="entry name" value="ArgRS_core"/>
    <property type="match status" value="1"/>
</dbReference>
<evidence type="ECO:0000256" key="12">
    <source>
        <dbReference type="RuleBase" id="RU363038"/>
    </source>
</evidence>
<dbReference type="GO" id="GO:0004814">
    <property type="term" value="F:arginine-tRNA ligase activity"/>
    <property type="evidence" value="ECO:0007669"/>
    <property type="project" value="UniProtKB-UniRule"/>
</dbReference>
<dbReference type="PANTHER" id="PTHR11956">
    <property type="entry name" value="ARGINYL-TRNA SYNTHETASE"/>
    <property type="match status" value="1"/>
</dbReference>
<dbReference type="InterPro" id="IPR005148">
    <property type="entry name" value="Arg-tRNA-synth_N"/>
</dbReference>
<comment type="catalytic activity">
    <reaction evidence="10 11">
        <text>tRNA(Arg) + L-arginine + ATP = L-arginyl-tRNA(Arg) + AMP + diphosphate</text>
        <dbReference type="Rhea" id="RHEA:20301"/>
        <dbReference type="Rhea" id="RHEA-COMP:9658"/>
        <dbReference type="Rhea" id="RHEA-COMP:9673"/>
        <dbReference type="ChEBI" id="CHEBI:30616"/>
        <dbReference type="ChEBI" id="CHEBI:32682"/>
        <dbReference type="ChEBI" id="CHEBI:33019"/>
        <dbReference type="ChEBI" id="CHEBI:78442"/>
        <dbReference type="ChEBI" id="CHEBI:78513"/>
        <dbReference type="ChEBI" id="CHEBI:456215"/>
        <dbReference type="EC" id="6.1.1.19"/>
    </reaction>
</comment>
<dbReference type="RefSeq" id="WP_092128669.1">
    <property type="nucleotide sequence ID" value="NZ_FMYU01000006.1"/>
</dbReference>
<keyword evidence="9 11" id="KW-0030">Aminoacyl-tRNA synthetase</keyword>
<evidence type="ECO:0000256" key="13">
    <source>
        <dbReference type="SAM" id="Phobius"/>
    </source>
</evidence>
<feature type="short sequence motif" description="'HIGH' region" evidence="11">
    <location>
        <begin position="123"/>
        <end position="133"/>
    </location>
</feature>
<dbReference type="EC" id="6.1.1.19" evidence="11"/>
<dbReference type="Gene3D" id="3.40.50.620">
    <property type="entry name" value="HUPs"/>
    <property type="match status" value="1"/>
</dbReference>
<dbReference type="GO" id="GO:0006420">
    <property type="term" value="P:arginyl-tRNA aminoacylation"/>
    <property type="evidence" value="ECO:0007669"/>
    <property type="project" value="UniProtKB-UniRule"/>
</dbReference>
<evidence type="ECO:0000313" key="16">
    <source>
        <dbReference type="EMBL" id="SDC56496.1"/>
    </source>
</evidence>
<keyword evidence="4 11" id="KW-0963">Cytoplasm</keyword>
<keyword evidence="5 11" id="KW-0436">Ligase</keyword>
<dbReference type="SMART" id="SM00836">
    <property type="entry name" value="DALR_1"/>
    <property type="match status" value="1"/>
</dbReference>
<dbReference type="GO" id="GO:0005737">
    <property type="term" value="C:cytoplasm"/>
    <property type="evidence" value="ECO:0007669"/>
    <property type="project" value="UniProtKB-SubCell"/>
</dbReference>